<accession>A0A9W8AKC1</accession>
<protein>
    <recommendedName>
        <fullName evidence="3">Tethering factor for nuclear proteasome STS1</fullName>
    </recommendedName>
</protein>
<organism evidence="5 6">
    <name type="scientific">Dispira parvispora</name>
    <dbReference type="NCBI Taxonomy" id="1520584"/>
    <lineage>
        <taxon>Eukaryota</taxon>
        <taxon>Fungi</taxon>
        <taxon>Fungi incertae sedis</taxon>
        <taxon>Zoopagomycota</taxon>
        <taxon>Kickxellomycotina</taxon>
        <taxon>Dimargaritomycetes</taxon>
        <taxon>Dimargaritales</taxon>
        <taxon>Dimargaritaceae</taxon>
        <taxon>Dispira</taxon>
    </lineage>
</organism>
<dbReference type="Gene3D" id="1.20.58.1590">
    <property type="entry name" value="Tethering factor for nuclear proteasome Cut8/Sts1"/>
    <property type="match status" value="1"/>
</dbReference>
<evidence type="ECO:0000256" key="2">
    <source>
        <dbReference type="ARBA" id="ARBA00023242"/>
    </source>
</evidence>
<evidence type="ECO:0000313" key="6">
    <source>
        <dbReference type="Proteomes" id="UP001150925"/>
    </source>
</evidence>
<comment type="similarity">
    <text evidence="1 3">Belongs to the cut8/STS1 family.</text>
</comment>
<dbReference type="GO" id="GO:0071630">
    <property type="term" value="P:nuclear protein quality control by the ubiquitin-proteasome system"/>
    <property type="evidence" value="ECO:0007669"/>
    <property type="project" value="UniProtKB-UniRule"/>
</dbReference>
<dbReference type="InterPro" id="IPR013868">
    <property type="entry name" value="Cut8/Sts1_fam"/>
</dbReference>
<dbReference type="InterPro" id="IPR038422">
    <property type="entry name" value="Cut8/Sts1_sf"/>
</dbReference>
<dbReference type="GO" id="GO:0015031">
    <property type="term" value="P:protein transport"/>
    <property type="evidence" value="ECO:0007669"/>
    <property type="project" value="UniProtKB-UniRule"/>
</dbReference>
<dbReference type="Proteomes" id="UP001150925">
    <property type="component" value="Unassembled WGS sequence"/>
</dbReference>
<dbReference type="AlphaFoldDB" id="A0A9W8AKC1"/>
<keyword evidence="2 3" id="KW-0539">Nucleus</keyword>
<keyword evidence="3" id="KW-0653">Protein transport</keyword>
<evidence type="ECO:0000313" key="5">
    <source>
        <dbReference type="EMBL" id="KAJ1956614.1"/>
    </source>
</evidence>
<reference evidence="5" key="1">
    <citation type="submission" date="2022-07" db="EMBL/GenBank/DDBJ databases">
        <title>Phylogenomic reconstructions and comparative analyses of Kickxellomycotina fungi.</title>
        <authorList>
            <person name="Reynolds N.K."/>
            <person name="Stajich J.E."/>
            <person name="Barry K."/>
            <person name="Grigoriev I.V."/>
            <person name="Crous P."/>
            <person name="Smith M.E."/>
        </authorList>
    </citation>
    <scope>NUCLEOTIDE SEQUENCE</scope>
    <source>
        <strain evidence="5">RSA 1196</strain>
    </source>
</reference>
<evidence type="ECO:0000256" key="4">
    <source>
        <dbReference type="SAM" id="MobiDB-lite"/>
    </source>
</evidence>
<dbReference type="PANTHER" id="PTHR28032:SF1">
    <property type="entry name" value="FI02826P"/>
    <property type="match status" value="1"/>
</dbReference>
<evidence type="ECO:0000256" key="3">
    <source>
        <dbReference type="RuleBase" id="RU368013"/>
    </source>
</evidence>
<comment type="subcellular location">
    <subcellularLocation>
        <location evidence="3">Cytoplasm</location>
    </subcellularLocation>
    <subcellularLocation>
        <location evidence="3">Nucleus</location>
    </subcellularLocation>
</comment>
<dbReference type="PANTHER" id="PTHR28032">
    <property type="entry name" value="FI02826P"/>
    <property type="match status" value="1"/>
</dbReference>
<keyword evidence="3" id="KW-0813">Transport</keyword>
<comment type="subunit">
    <text evidence="3">Binds the proteasome.</text>
</comment>
<dbReference type="Pfam" id="PF08559">
    <property type="entry name" value="Cut8"/>
    <property type="match status" value="1"/>
</dbReference>
<dbReference type="GO" id="GO:0070628">
    <property type="term" value="F:proteasome binding"/>
    <property type="evidence" value="ECO:0007669"/>
    <property type="project" value="TreeGrafter"/>
</dbReference>
<comment type="caution">
    <text evidence="5">The sequence shown here is derived from an EMBL/GenBank/DDBJ whole genome shotgun (WGS) entry which is preliminary data.</text>
</comment>
<evidence type="ECO:0000256" key="1">
    <source>
        <dbReference type="ARBA" id="ARBA00006199"/>
    </source>
</evidence>
<keyword evidence="3" id="KW-0963">Cytoplasm</keyword>
<feature type="region of interest" description="Disordered" evidence="4">
    <location>
        <begin position="1"/>
        <end position="136"/>
    </location>
</feature>
<dbReference type="GO" id="GO:0005737">
    <property type="term" value="C:cytoplasm"/>
    <property type="evidence" value="ECO:0007669"/>
    <property type="project" value="UniProtKB-SubCell"/>
</dbReference>
<comment type="function">
    <text evidence="3">Involved in ubiquitin-mediated protein degradation. Regulatory factor in the ubiquitin/proteasome pathway that controls the turnover of proteasome substrates. Targets proteasomes to the nucleus and facilitates the degradation of nuclear proteins.</text>
</comment>
<sequence length="299" mass="33250">MADLTQSPCLSVPAPGSTSSHSPFTPGGQRSGNCGIFATLSTEITPIRGTKRKPDHDVGSDDDMMPQSPSPSIRPLTWESPNSEGKAHSSLQPVREPWRERVANARQQQRPEQGVRGSGMVHKHKRSRRGGALGSRLPLSKLLEPLSKEQLVQVLEKLVEYHPEVEDSLVTLAPRPTLQSVAGILQTQHKKLMESFPYTKWGPATDDYSFRRVRPTLLELQDSVLHYADHFTSDEEFPTTAFTYLQQATEMALSLPEWDTASHNALRGGLLNELANFYHRAIHSAARRLSEGKLFGQQT</sequence>
<feature type="non-terminal residue" evidence="5">
    <location>
        <position position="299"/>
    </location>
</feature>
<dbReference type="GO" id="GO:0031144">
    <property type="term" value="P:proteasome localization"/>
    <property type="evidence" value="ECO:0007669"/>
    <property type="project" value="UniProtKB-UniRule"/>
</dbReference>
<proteinExistence type="inferred from homology"/>
<keyword evidence="6" id="KW-1185">Reference proteome</keyword>
<dbReference type="OrthoDB" id="10061064at2759"/>
<keyword evidence="5" id="KW-0647">Proteasome</keyword>
<dbReference type="GO" id="GO:0031965">
    <property type="term" value="C:nuclear membrane"/>
    <property type="evidence" value="ECO:0007669"/>
    <property type="project" value="TreeGrafter"/>
</dbReference>
<gene>
    <name evidence="5" type="primary">STS1</name>
    <name evidence="5" type="ORF">IWQ62_005262</name>
</gene>
<name>A0A9W8AKC1_9FUNG</name>
<dbReference type="GO" id="GO:0000502">
    <property type="term" value="C:proteasome complex"/>
    <property type="evidence" value="ECO:0007669"/>
    <property type="project" value="UniProtKB-KW"/>
</dbReference>
<dbReference type="EMBL" id="JANBPY010002093">
    <property type="protein sequence ID" value="KAJ1956614.1"/>
    <property type="molecule type" value="Genomic_DNA"/>
</dbReference>